<protein>
    <submittedName>
        <fullName evidence="1">Uncharacterized protein</fullName>
    </submittedName>
</protein>
<gene>
    <name evidence="1" type="ORF">QOL99_02930</name>
</gene>
<reference evidence="1 2" key="1">
    <citation type="submission" date="2023-05" db="EMBL/GenBank/DDBJ databases">
        <authorList>
            <person name="Gao F."/>
        </authorList>
    </citation>
    <scope>NUCLEOTIDE SEQUENCE [LARGE SCALE GENOMIC DNA]</scope>
    <source>
        <strain evidence="1 2">MIMF12</strain>
    </source>
</reference>
<dbReference type="Proteomes" id="UP001302059">
    <property type="component" value="Unassembled WGS sequence"/>
</dbReference>
<keyword evidence="2" id="KW-1185">Reference proteome</keyword>
<dbReference type="EMBL" id="JASNGB010000012">
    <property type="protein sequence ID" value="MDL2343099.1"/>
    <property type="molecule type" value="Genomic_DNA"/>
</dbReference>
<sequence>MTRGKVRRVAALEARRGVRRGVVIVWPDGVRDGWGRPAKEEGAALTVRLPSRPMTPGEIEAARGQA</sequence>
<evidence type="ECO:0000313" key="1">
    <source>
        <dbReference type="EMBL" id="MDL2343099.1"/>
    </source>
</evidence>
<dbReference type="RefSeq" id="WP_285521138.1">
    <property type="nucleotide sequence ID" value="NZ_JASNGB010000012.1"/>
</dbReference>
<name>A0ABT7JHE6_9DEIO</name>
<accession>A0ABT7JHE6</accession>
<evidence type="ECO:0000313" key="2">
    <source>
        <dbReference type="Proteomes" id="UP001302059"/>
    </source>
</evidence>
<organism evidence="1 2">
    <name type="scientific">Deinococcus rhizophilus</name>
    <dbReference type="NCBI Taxonomy" id="3049544"/>
    <lineage>
        <taxon>Bacteria</taxon>
        <taxon>Thermotogati</taxon>
        <taxon>Deinococcota</taxon>
        <taxon>Deinococci</taxon>
        <taxon>Deinococcales</taxon>
        <taxon>Deinococcaceae</taxon>
        <taxon>Deinococcus</taxon>
    </lineage>
</organism>
<proteinExistence type="predicted"/>
<comment type="caution">
    <text evidence="1">The sequence shown here is derived from an EMBL/GenBank/DDBJ whole genome shotgun (WGS) entry which is preliminary data.</text>
</comment>